<dbReference type="PANTHER" id="PTHR19375">
    <property type="entry name" value="HEAT SHOCK PROTEIN 70KDA"/>
    <property type="match status" value="1"/>
</dbReference>
<dbReference type="FunFam" id="3.90.640.10:FF:000003">
    <property type="entry name" value="Molecular chaperone DnaK"/>
    <property type="match status" value="1"/>
</dbReference>
<evidence type="ECO:0000256" key="2">
    <source>
        <dbReference type="ARBA" id="ARBA00022741"/>
    </source>
</evidence>
<dbReference type="PROSITE" id="PS01036">
    <property type="entry name" value="HSP70_3"/>
    <property type="match status" value="1"/>
</dbReference>
<evidence type="ECO:0000256" key="5">
    <source>
        <dbReference type="RuleBase" id="RU003322"/>
    </source>
</evidence>
<gene>
    <name evidence="7" type="primary">dnaK</name>
    <name evidence="7" type="ORF">JFFFLBDL_00006</name>
</gene>
<dbReference type="PROSITE" id="PS00329">
    <property type="entry name" value="HSP70_2"/>
    <property type="match status" value="1"/>
</dbReference>
<dbReference type="PROSITE" id="PS50053">
    <property type="entry name" value="UBIQUITIN_2"/>
    <property type="match status" value="1"/>
</dbReference>
<dbReference type="EMBL" id="MT631365">
    <property type="protein sequence ID" value="QNO48881.1"/>
    <property type="molecule type" value="Genomic_DNA"/>
</dbReference>
<keyword evidence="4" id="KW-0143">Chaperone</keyword>
<evidence type="ECO:0000313" key="7">
    <source>
        <dbReference type="EMBL" id="QNO48881.1"/>
    </source>
</evidence>
<dbReference type="SUPFAM" id="SSF100920">
    <property type="entry name" value="Heat shock protein 70kD (HSP70), peptide-binding domain"/>
    <property type="match status" value="1"/>
</dbReference>
<evidence type="ECO:0000259" key="6">
    <source>
        <dbReference type="PROSITE" id="PS50053"/>
    </source>
</evidence>
<dbReference type="Gene3D" id="3.30.420.40">
    <property type="match status" value="2"/>
</dbReference>
<proteinExistence type="inferred from homology"/>
<dbReference type="InterPro" id="IPR013126">
    <property type="entry name" value="Hsp_70_fam"/>
</dbReference>
<dbReference type="FunFam" id="3.30.420.40:FF:000071">
    <property type="entry name" value="Molecular chaperone DnaK"/>
    <property type="match status" value="1"/>
</dbReference>
<name>A0A7G9YLJ7_9EURY</name>
<evidence type="ECO:0000256" key="1">
    <source>
        <dbReference type="ARBA" id="ARBA00007381"/>
    </source>
</evidence>
<feature type="domain" description="Ubiquitin-like" evidence="6">
    <location>
        <begin position="522"/>
        <end position="591"/>
    </location>
</feature>
<dbReference type="InterPro" id="IPR029071">
    <property type="entry name" value="Ubiquitin-like_domsf"/>
</dbReference>
<dbReference type="Gene3D" id="3.90.640.10">
    <property type="entry name" value="Actin, Chain A, domain 4"/>
    <property type="match status" value="1"/>
</dbReference>
<dbReference type="CDD" id="cd17039">
    <property type="entry name" value="Ubl_ubiquitin_like"/>
    <property type="match status" value="1"/>
</dbReference>
<dbReference type="Gene3D" id="3.10.20.90">
    <property type="entry name" value="Phosphatidylinositol 3-kinase Catalytic Subunit, Chain A, domain 1"/>
    <property type="match status" value="1"/>
</dbReference>
<dbReference type="AlphaFoldDB" id="A0A7G9YLJ7"/>
<dbReference type="InterPro" id="IPR029047">
    <property type="entry name" value="HSP70_peptide-bd_sf"/>
</dbReference>
<dbReference type="SUPFAM" id="SSF53067">
    <property type="entry name" value="Actin-like ATPase domain"/>
    <property type="match status" value="2"/>
</dbReference>
<comment type="similarity">
    <text evidence="1 5">Belongs to the heat shock protein 70 family.</text>
</comment>
<dbReference type="InterPro" id="IPR018181">
    <property type="entry name" value="Heat_shock_70_CS"/>
</dbReference>
<dbReference type="InterPro" id="IPR043129">
    <property type="entry name" value="ATPase_NBD"/>
</dbReference>
<dbReference type="GO" id="GO:0140662">
    <property type="term" value="F:ATP-dependent protein folding chaperone"/>
    <property type="evidence" value="ECO:0007669"/>
    <property type="project" value="InterPro"/>
</dbReference>
<evidence type="ECO:0000256" key="3">
    <source>
        <dbReference type="ARBA" id="ARBA00022840"/>
    </source>
</evidence>
<dbReference type="Gene3D" id="2.60.34.10">
    <property type="entry name" value="Substrate Binding Domain Of DNAk, Chain A, domain 1"/>
    <property type="match status" value="1"/>
</dbReference>
<dbReference type="InterPro" id="IPR000626">
    <property type="entry name" value="Ubiquitin-like_dom"/>
</dbReference>
<dbReference type="SUPFAM" id="SSF54236">
    <property type="entry name" value="Ubiquitin-like"/>
    <property type="match status" value="1"/>
</dbReference>
<accession>A0A7G9YLJ7</accession>
<keyword evidence="3 5" id="KW-0067">ATP-binding</keyword>
<dbReference type="Pfam" id="PF00012">
    <property type="entry name" value="HSP70"/>
    <property type="match status" value="2"/>
</dbReference>
<reference evidence="7" key="1">
    <citation type="submission" date="2020-06" db="EMBL/GenBank/DDBJ databases">
        <title>Unique genomic features of the anaerobic methanotrophic archaea.</title>
        <authorList>
            <person name="Chadwick G.L."/>
            <person name="Skennerton C.T."/>
            <person name="Laso-Perez R."/>
            <person name="Leu A.O."/>
            <person name="Speth D.R."/>
            <person name="Yu H."/>
            <person name="Morgan-Lang C."/>
            <person name="Hatzenpichler R."/>
            <person name="Goudeau D."/>
            <person name="Malmstrom R."/>
            <person name="Brazelton W.J."/>
            <person name="Woyke T."/>
            <person name="Hallam S.J."/>
            <person name="Tyson G.W."/>
            <person name="Wegener G."/>
            <person name="Boetius A."/>
            <person name="Orphan V."/>
        </authorList>
    </citation>
    <scope>NUCLEOTIDE SEQUENCE</scope>
</reference>
<sequence>MQREIIGIDFGTTNSGIAFIEFDEPTIIENSEDGRVTSSVVYFKEGGDVVVGSAAKRNIIANPERTVVSIKRYMGTDHTVQIGNESYPPEYVAAHIIKKLVSDAEKRIGTPITDAIITVPAYFMDSQRQAVKDAGEIAGLNVRGILNEPTAAALAFGFERADEERRILVYDFGGGTFDVSVLSIGDGFYDVDATSGDNRLGGDDIDSRIEEFIVDKILKKHKIDLRNEDNENRSVLQSIREEAERVKIELSDKERATVNLPYLSKSKQGAPIAFSYTLTRQEFNELIFDFIERTRNPMKQALDDAALHPDEIDDILMVGGTTYIPAVQEFVRDFFGKEPEHRIDPIEVVSLGAAVATLKEGFKENLGEDRGKEEEKGISGTIRRPVEISDVASRSIGVSIADGTVSKIISRNTKIPVTQTKPFTNAGDYADEVIIEVYQGESLYPEDGGYLGEFWIDIEPKPAGESQIDVSFAIGEEFGILHVTAKDHDSGNERTVKMEAVGRLTKRAKNKWMRKMLNTYAIEATVENIDTRDILDYYLNPSATIHDVRQDLMKKGILSEGMDIFCDDEALDDESLVRDLNITDGSTLELK</sequence>
<organism evidence="7">
    <name type="scientific">Candidatus Methanogaster sp. ANME-2c ERB4</name>
    <dbReference type="NCBI Taxonomy" id="2759911"/>
    <lineage>
        <taxon>Archaea</taxon>
        <taxon>Methanobacteriati</taxon>
        <taxon>Methanobacteriota</taxon>
        <taxon>Stenosarchaea group</taxon>
        <taxon>Methanomicrobia</taxon>
        <taxon>Methanosarcinales</taxon>
        <taxon>ANME-2 cluster</taxon>
        <taxon>Candidatus Methanogasteraceae</taxon>
        <taxon>Candidatus Methanogaster</taxon>
    </lineage>
</organism>
<keyword evidence="2 5" id="KW-0547">Nucleotide-binding</keyword>
<evidence type="ECO:0000256" key="4">
    <source>
        <dbReference type="ARBA" id="ARBA00023186"/>
    </source>
</evidence>
<dbReference type="PRINTS" id="PR00301">
    <property type="entry name" value="HEATSHOCK70"/>
</dbReference>
<dbReference type="GO" id="GO:0005524">
    <property type="term" value="F:ATP binding"/>
    <property type="evidence" value="ECO:0007669"/>
    <property type="project" value="UniProtKB-KW"/>
</dbReference>
<protein>
    <submittedName>
        <fullName evidence="7">Chaperone protein DnaK</fullName>
    </submittedName>
</protein>